<dbReference type="InterPro" id="IPR004000">
    <property type="entry name" value="Actin"/>
</dbReference>
<dbReference type="AlphaFoldDB" id="A0AAU9LDM7"/>
<keyword evidence="2" id="KW-1185">Reference proteome</keyword>
<dbReference type="Gene3D" id="3.30.420.40">
    <property type="match status" value="2"/>
</dbReference>
<dbReference type="Gene3D" id="3.90.640.10">
    <property type="entry name" value="Actin, Chain A, domain 4"/>
    <property type="match status" value="1"/>
</dbReference>
<dbReference type="SUPFAM" id="SSF53067">
    <property type="entry name" value="Actin-like ATPase domain"/>
    <property type="match status" value="1"/>
</dbReference>
<accession>A0AAU9LDM7</accession>
<dbReference type="InterPro" id="IPR043129">
    <property type="entry name" value="ATPase_NBD"/>
</dbReference>
<gene>
    <name evidence="1" type="ORF">LVIROSA_LOCUS475</name>
</gene>
<reference evidence="1 2" key="1">
    <citation type="submission" date="2022-01" db="EMBL/GenBank/DDBJ databases">
        <authorList>
            <person name="Xiong W."/>
            <person name="Schranz E."/>
        </authorList>
    </citation>
    <scope>NUCLEOTIDE SEQUENCE [LARGE SCALE GENOMIC DNA]</scope>
</reference>
<dbReference type="EMBL" id="CAKMRJ010000001">
    <property type="protein sequence ID" value="CAH1412462.1"/>
    <property type="molecule type" value="Genomic_DNA"/>
</dbReference>
<evidence type="ECO:0000313" key="1">
    <source>
        <dbReference type="EMBL" id="CAH1412462.1"/>
    </source>
</evidence>
<name>A0AAU9LDM7_9ASTR</name>
<proteinExistence type="predicted"/>
<sequence length="163" mass="18870">MLQLHYHIIGVILKIKLQDWRLCRVLMSAGSSRFFVLSTAFSINSEVFFNPKIYNRGFATPLPVVIDKCIQSAPIDTRRSLYKNIVLSRGSMMFKEFHRRLQREAQPVEFNVVSHPIQKHAVWFGGSVLASTQEFFVAWRTQAEYEEYGASVCRTNPVFKGMY</sequence>
<dbReference type="Pfam" id="PF00022">
    <property type="entry name" value="Actin"/>
    <property type="match status" value="1"/>
</dbReference>
<comment type="caution">
    <text evidence="1">The sequence shown here is derived from an EMBL/GenBank/DDBJ whole genome shotgun (WGS) entry which is preliminary data.</text>
</comment>
<organism evidence="1 2">
    <name type="scientific">Lactuca virosa</name>
    <dbReference type="NCBI Taxonomy" id="75947"/>
    <lineage>
        <taxon>Eukaryota</taxon>
        <taxon>Viridiplantae</taxon>
        <taxon>Streptophyta</taxon>
        <taxon>Embryophyta</taxon>
        <taxon>Tracheophyta</taxon>
        <taxon>Spermatophyta</taxon>
        <taxon>Magnoliopsida</taxon>
        <taxon>eudicotyledons</taxon>
        <taxon>Gunneridae</taxon>
        <taxon>Pentapetalae</taxon>
        <taxon>asterids</taxon>
        <taxon>campanulids</taxon>
        <taxon>Asterales</taxon>
        <taxon>Asteraceae</taxon>
        <taxon>Cichorioideae</taxon>
        <taxon>Cichorieae</taxon>
        <taxon>Lactucinae</taxon>
        <taxon>Lactuca</taxon>
    </lineage>
</organism>
<dbReference type="Proteomes" id="UP001157418">
    <property type="component" value="Unassembled WGS sequence"/>
</dbReference>
<dbReference type="PANTHER" id="PTHR11937">
    <property type="entry name" value="ACTIN"/>
    <property type="match status" value="1"/>
</dbReference>
<evidence type="ECO:0000313" key="2">
    <source>
        <dbReference type="Proteomes" id="UP001157418"/>
    </source>
</evidence>
<protein>
    <submittedName>
        <fullName evidence="1">Uncharacterized protein</fullName>
    </submittedName>
</protein>